<evidence type="ECO:0000259" key="1">
    <source>
        <dbReference type="PROSITE" id="PS50213"/>
    </source>
</evidence>
<organism evidence="2">
    <name type="scientific">Gadus morhua</name>
    <name type="common">Atlantic cod</name>
    <dbReference type="NCBI Taxonomy" id="8049"/>
    <lineage>
        <taxon>Eukaryota</taxon>
        <taxon>Metazoa</taxon>
        <taxon>Chordata</taxon>
        <taxon>Craniata</taxon>
        <taxon>Vertebrata</taxon>
        <taxon>Euteleostomi</taxon>
        <taxon>Actinopterygii</taxon>
        <taxon>Neopterygii</taxon>
        <taxon>Teleostei</taxon>
        <taxon>Neoteleostei</taxon>
        <taxon>Acanthomorphata</taxon>
        <taxon>Zeiogadaria</taxon>
        <taxon>Gadariae</taxon>
        <taxon>Gadiformes</taxon>
        <taxon>Gadoidei</taxon>
        <taxon>Gadidae</taxon>
        <taxon>Gadus</taxon>
    </lineage>
</organism>
<dbReference type="SUPFAM" id="SSF82153">
    <property type="entry name" value="FAS1 domain"/>
    <property type="match status" value="1"/>
</dbReference>
<dbReference type="PROSITE" id="PS50213">
    <property type="entry name" value="FAS1"/>
    <property type="match status" value="1"/>
</dbReference>
<proteinExistence type="evidence at transcript level"/>
<name>F8SXV2_GADMO</name>
<dbReference type="Gene3D" id="2.30.180.10">
    <property type="entry name" value="FAS1 domain"/>
    <property type="match status" value="1"/>
</dbReference>
<dbReference type="EMBL" id="HQ698962">
    <property type="protein sequence ID" value="AEJ07574.1"/>
    <property type="molecule type" value="mRNA"/>
</dbReference>
<protein>
    <submittedName>
        <fullName evidence="2">Osteonectin</fullName>
    </submittedName>
</protein>
<dbReference type="AlphaFoldDB" id="F8SXV2"/>
<dbReference type="InterPro" id="IPR036378">
    <property type="entry name" value="FAS1_dom_sf"/>
</dbReference>
<feature type="domain" description="FAS1" evidence="1">
    <location>
        <begin position="1"/>
        <end position="27"/>
    </location>
</feature>
<reference evidence="2" key="1">
    <citation type="journal article" date="2011" name="Comp. Biochem. Physiol. C Toxicol. Pharmacol.">
        <title>Transcriptional evidence for low contribution of oil droplets to acute toxicity from dispersed oil in first feeding Atlantic cod (Gadus morhua) larvae.</title>
        <authorList>
            <person name="Olsvik P.A."/>
            <person name="Hansen B.H."/>
            <person name="Nordtug T."/>
            <person name="Moren M."/>
            <person name="Holen E."/>
            <person name="Lie K.K."/>
        </authorList>
    </citation>
    <scope>NUCLEOTIDE SEQUENCE</scope>
    <source>
        <tissue evidence="2">Lower jaw</tissue>
    </source>
</reference>
<dbReference type="InterPro" id="IPR000782">
    <property type="entry name" value="FAS1_domain"/>
</dbReference>
<sequence>MQVNTVKVPESDVMATNGVVHFIDSILYPADIPVGSQDLMGLLQRMISYFQIKYIRGFRYQEIPLTFMRKVTRVIERDPAVKKFTRVIQGETRVITEVQPSIKKVTRVIDGQPVVKKVTRVIERDPVVTTVTRLVTGPESAISRGTSNIDIDFAGVDLSELPVGAGFHTERINVHGDRRRVSNSRRVPGVPRRRE</sequence>
<evidence type="ECO:0000313" key="2">
    <source>
        <dbReference type="EMBL" id="AEJ07574.1"/>
    </source>
</evidence>
<feature type="non-terminal residue" evidence="2">
    <location>
        <position position="1"/>
    </location>
</feature>
<dbReference type="Pfam" id="PF02469">
    <property type="entry name" value="Fasciclin"/>
    <property type="match status" value="1"/>
</dbReference>
<accession>F8SXV2</accession>